<reference evidence="2 3" key="1">
    <citation type="journal article" date="2015" name="Nature">
        <title>rRNA introns, odd ribosomes, and small enigmatic genomes across a large radiation of phyla.</title>
        <authorList>
            <person name="Brown C.T."/>
            <person name="Hug L.A."/>
            <person name="Thomas B.C."/>
            <person name="Sharon I."/>
            <person name="Castelle C.J."/>
            <person name="Singh A."/>
            <person name="Wilkins M.J."/>
            <person name="Williams K.H."/>
            <person name="Banfield J.F."/>
        </authorList>
    </citation>
    <scope>NUCLEOTIDE SEQUENCE [LARGE SCALE GENOMIC DNA]</scope>
</reference>
<dbReference type="Proteomes" id="UP000034894">
    <property type="component" value="Unassembled WGS sequence"/>
</dbReference>
<comment type="caution">
    <text evidence="2">The sequence shown here is derived from an EMBL/GenBank/DDBJ whole genome shotgun (WGS) entry which is preliminary data.</text>
</comment>
<dbReference type="EMBL" id="LCFP01000001">
    <property type="protein sequence ID" value="KKS98648.1"/>
    <property type="molecule type" value="Genomic_DNA"/>
</dbReference>
<feature type="domain" description="Glycosyltransferase 2-like" evidence="1">
    <location>
        <begin position="4"/>
        <end position="167"/>
    </location>
</feature>
<dbReference type="STRING" id="1618443.UV73_C0001G0169"/>
<accession>A0A0G1GIS3</accession>
<dbReference type="GO" id="GO:0016740">
    <property type="term" value="F:transferase activity"/>
    <property type="evidence" value="ECO:0007669"/>
    <property type="project" value="UniProtKB-KW"/>
</dbReference>
<evidence type="ECO:0000313" key="3">
    <source>
        <dbReference type="Proteomes" id="UP000034894"/>
    </source>
</evidence>
<name>A0A0G1GIS3_9BACT</name>
<dbReference type="Pfam" id="PF00535">
    <property type="entry name" value="Glycos_transf_2"/>
    <property type="match status" value="1"/>
</dbReference>
<dbReference type="PANTHER" id="PTHR43179">
    <property type="entry name" value="RHAMNOSYLTRANSFERASE WBBL"/>
    <property type="match status" value="1"/>
</dbReference>
<sequence>MKISVIIPNFNGRKLLEKNLPQVLKELIDAEVIIVDDASTDGSADFLSKNYPQIKVISRKQNMGFASSVNLGVKSAQGELLLLLNSDVYPRKNLLGPLLPYFNDPSVFAVGMLQESQEKEGTVGRGRATGGFKRGFLLHRRGGTDKKDTLWVSGGAGLYRRNIWQKLGGLDEKYDPFYWEDVDLSWRAVKAGYRIFFEPRSRVVHRQGEGAIRSFFTPDKIKMIAYRNQFYFVWKNLNQGGYLARHAVWLPYYFLKALFSGDRSFFYGFYEAIKLYRK</sequence>
<protein>
    <submittedName>
        <fullName evidence="2">Glycosyl transferase family protein</fullName>
    </submittedName>
</protein>
<dbReference type="PANTHER" id="PTHR43179:SF7">
    <property type="entry name" value="RHAMNOSYLTRANSFERASE WBBL"/>
    <property type="match status" value="1"/>
</dbReference>
<evidence type="ECO:0000313" key="2">
    <source>
        <dbReference type="EMBL" id="KKS98648.1"/>
    </source>
</evidence>
<dbReference type="CDD" id="cd04186">
    <property type="entry name" value="GT_2_like_c"/>
    <property type="match status" value="1"/>
</dbReference>
<gene>
    <name evidence="2" type="ORF">UV73_C0001G0169</name>
</gene>
<dbReference type="InterPro" id="IPR029044">
    <property type="entry name" value="Nucleotide-diphossugar_trans"/>
</dbReference>
<evidence type="ECO:0000259" key="1">
    <source>
        <dbReference type="Pfam" id="PF00535"/>
    </source>
</evidence>
<dbReference type="InterPro" id="IPR001173">
    <property type="entry name" value="Glyco_trans_2-like"/>
</dbReference>
<organism evidence="2 3">
    <name type="scientific">Candidatus Gottesmanbacteria bacterium GW2011_GWA2_43_14</name>
    <dbReference type="NCBI Taxonomy" id="1618443"/>
    <lineage>
        <taxon>Bacteria</taxon>
        <taxon>Candidatus Gottesmaniibacteriota</taxon>
    </lineage>
</organism>
<dbReference type="AlphaFoldDB" id="A0A0G1GIS3"/>
<proteinExistence type="predicted"/>
<keyword evidence="2" id="KW-0808">Transferase</keyword>
<dbReference type="Gene3D" id="3.90.550.10">
    <property type="entry name" value="Spore Coat Polysaccharide Biosynthesis Protein SpsA, Chain A"/>
    <property type="match status" value="1"/>
</dbReference>
<dbReference type="SUPFAM" id="SSF53448">
    <property type="entry name" value="Nucleotide-diphospho-sugar transferases"/>
    <property type="match status" value="1"/>
</dbReference>